<dbReference type="InterPro" id="IPR001163">
    <property type="entry name" value="Sm_dom_euk/arc"/>
</dbReference>
<evidence type="ECO:0000256" key="1">
    <source>
        <dbReference type="ARBA" id="ARBA00004123"/>
    </source>
</evidence>
<evidence type="ECO:0000313" key="7">
    <source>
        <dbReference type="EMBL" id="BAS01933.1"/>
    </source>
</evidence>
<keyword evidence="5 7" id="KW-0687">Ribonucleoprotein</keyword>
<evidence type="ECO:0000256" key="2">
    <source>
        <dbReference type="ARBA" id="ARBA00022664"/>
    </source>
</evidence>
<dbReference type="Gene3D" id="2.30.30.100">
    <property type="match status" value="1"/>
</dbReference>
<evidence type="ECO:0000256" key="4">
    <source>
        <dbReference type="ARBA" id="ARBA00023242"/>
    </source>
</evidence>
<dbReference type="Pfam" id="PF01423">
    <property type="entry name" value="LSM"/>
    <property type="match status" value="1"/>
</dbReference>
<name>A0A0H5BIQ3_9EUKA</name>
<dbReference type="GO" id="GO:0003723">
    <property type="term" value="F:RNA binding"/>
    <property type="evidence" value="ECO:0007669"/>
    <property type="project" value="InterPro"/>
</dbReference>
<dbReference type="GO" id="GO:1990904">
    <property type="term" value="C:ribonucleoprotein complex"/>
    <property type="evidence" value="ECO:0007669"/>
    <property type="project" value="UniProtKB-KW"/>
</dbReference>
<dbReference type="FunFam" id="2.30.30.100:FF:000002">
    <property type="entry name" value="Small nuclear ribonucleoprotein Sm D3"/>
    <property type="match status" value="1"/>
</dbReference>
<accession>A0A0H5BIQ3</accession>
<sequence>MSNSYKSIGIPIKLIHEAEKHKITIVLKDNSIIKGELFNSEDNMNLHIKDCSLLIKNNKEILIQHIFVRGNTIKILIIPDVLKNSPMFKTLASRNLIKSIPTGLGILGRAGAADSIAKASLWK</sequence>
<keyword evidence="4" id="KW-0539">Nucleus</keyword>
<dbReference type="SUPFAM" id="SSF50182">
    <property type="entry name" value="Sm-like ribonucleoproteins"/>
    <property type="match status" value="1"/>
</dbReference>
<dbReference type="PANTHER" id="PTHR23338">
    <property type="entry name" value="SMALL NUCLEAR RIBONUCLEOPROTEIN SM"/>
    <property type="match status" value="1"/>
</dbReference>
<dbReference type="GO" id="GO:0006397">
    <property type="term" value="P:mRNA processing"/>
    <property type="evidence" value="ECO:0007669"/>
    <property type="project" value="UniProtKB-KW"/>
</dbReference>
<dbReference type="InterPro" id="IPR027141">
    <property type="entry name" value="LSm4/Sm_D1/D3"/>
</dbReference>
<dbReference type="InterPro" id="IPR047575">
    <property type="entry name" value="Sm"/>
</dbReference>
<keyword evidence="7" id="KW-0542">Nucleomorph</keyword>
<dbReference type="PROSITE" id="PS52002">
    <property type="entry name" value="SM"/>
    <property type="match status" value="1"/>
</dbReference>
<gene>
    <name evidence="7" type="primary">snrnpSmD3</name>
</gene>
<dbReference type="GO" id="GO:0005634">
    <property type="term" value="C:nucleus"/>
    <property type="evidence" value="ECO:0007669"/>
    <property type="project" value="UniProtKB-SubCell"/>
</dbReference>
<keyword evidence="2" id="KW-0507">mRNA processing</keyword>
<dbReference type="GO" id="GO:0008380">
    <property type="term" value="P:RNA splicing"/>
    <property type="evidence" value="ECO:0007669"/>
    <property type="project" value="UniProtKB-KW"/>
</dbReference>
<dbReference type="EMBL" id="AB996603">
    <property type="protein sequence ID" value="BAS01933.1"/>
    <property type="molecule type" value="Genomic_DNA"/>
</dbReference>
<reference evidence="7" key="1">
    <citation type="journal article" date="2015" name="Genome Biol. Evol.">
        <title>Nucleomorph Genome Sequences of Two Chlorarachniophytes, Amorphochlora amoebiformis and Lotharella vacuolata.</title>
        <authorList>
            <person name="Suzuki S."/>
            <person name="Shirato S."/>
            <person name="Hirakawa Y."/>
            <person name="Ishida K."/>
        </authorList>
    </citation>
    <scope>NUCLEOTIDE SEQUENCE</scope>
    <source>
        <strain evidence="7">CCMP2058</strain>
    </source>
</reference>
<dbReference type="InterPro" id="IPR010920">
    <property type="entry name" value="LSM_dom_sf"/>
</dbReference>
<proteinExistence type="predicted"/>
<evidence type="ECO:0000256" key="3">
    <source>
        <dbReference type="ARBA" id="ARBA00023187"/>
    </source>
</evidence>
<feature type="domain" description="Sm" evidence="6">
    <location>
        <begin position="10"/>
        <end position="82"/>
    </location>
</feature>
<organism evidence="7">
    <name type="scientific">Amorphochlora amoebiformis</name>
    <dbReference type="NCBI Taxonomy" id="1561963"/>
    <lineage>
        <taxon>Eukaryota</taxon>
        <taxon>Sar</taxon>
        <taxon>Rhizaria</taxon>
        <taxon>Cercozoa</taxon>
        <taxon>Chlorarachniophyceae</taxon>
        <taxon>Amorphochlora</taxon>
    </lineage>
</organism>
<evidence type="ECO:0000256" key="5">
    <source>
        <dbReference type="ARBA" id="ARBA00023274"/>
    </source>
</evidence>
<comment type="subcellular location">
    <subcellularLocation>
        <location evidence="1">Nucleus</location>
    </subcellularLocation>
</comment>
<evidence type="ECO:0000259" key="6">
    <source>
        <dbReference type="PROSITE" id="PS52002"/>
    </source>
</evidence>
<keyword evidence="3" id="KW-0508">mRNA splicing</keyword>
<geneLocation type="nucleomorph" evidence="7"/>
<protein>
    <submittedName>
        <fullName evidence="7">Small nuclear ribonucleoprotein Sm-D3</fullName>
    </submittedName>
</protein>
<dbReference type="AlphaFoldDB" id="A0A0H5BIQ3"/>
<dbReference type="SMART" id="SM00651">
    <property type="entry name" value="Sm"/>
    <property type="match status" value="1"/>
</dbReference>